<dbReference type="KEGG" id="vg:40527369"/>
<reference evidence="1 2" key="1">
    <citation type="journal article" date="2015" name="Virus Res.">
        <title>Multiple approaches for the detection and characterization of viral and plasmid symbionts from a collection of marine fungi.</title>
        <authorList>
            <person name="Nerva L."/>
            <person name="Ciuffo M."/>
            <person name="Vallino M."/>
            <person name="Margaria P."/>
            <person name="Varese G.C."/>
            <person name="Gnavi G."/>
            <person name="Turina M."/>
        </authorList>
    </citation>
    <scope>NUCLEOTIDE SEQUENCE [LARGE SCALE GENOMIC DNA]</scope>
</reference>
<accession>A0A0S2KPC0</accession>
<dbReference type="Proteomes" id="UP000296985">
    <property type="component" value="Genome"/>
</dbReference>
<dbReference type="GeneID" id="40527369"/>
<sequence>MSSPLASPSAILGRDVPSLISSWADEVEEAYASGEMATVEDGRGAAGAASLVRADAILSGTTAWGPESAARSGLGATTLARATGLRRTTGAVFPPECEDGGHLCGIPFGPRVFAATWVDADIAYGSSEPMRRCSDNAIRSLLRTLDGSEGAFTLPSETRCQVYRSMDQHMYLQPDEGFFWVTFQVRVEAQLMVYGHPDGRIRDVAVARDLRAMRSADVSAYRDMLVVLAGIQQAIVFGELGCVLTVLHDCPLGEIKQSVHRHPGGGVVTAGHTGSPVQILDTSGTWLPTPAQLHHQRVSAATSFPEGTVAHGVVSASEVMPTLVVGLGANGGKSLTGSVLCVRVLEAGFAGARNLVTTSTTANAPLPMFKRGMALAPCARDGLLSHTCAAALYGDGLGGVFVYPDGVRVAVDTVLSKLRSDGHAWVYARDVVATKQYVLDLISLQQGWDRQLDNDGAITVLDSRREIIGSVYVLPGAGSQPRWATVLEGVTMPTKCGSELWLDHGVSGLGRYLLANHITNGRFTSALSRLAFNWKGPFQASTAAVSAAKTLGVSAGLQLPISYVVDTEFISRKGPDGNLDRYVFAVGVARFHDGQYQGSMTVVDTSAEFHEFAAANRSKLGRHMASWEVLQRGAKHGDPTVVLERLREVAADTNVRVYAKGYDAESEILVSEPVGATRLFRRQAGNRAPLRELGLLTRGYDELAREIGWPTDHDPGRECTLFGYTAGLCDSLPPLREIGNDSIHAVLGSMSQAGIL</sequence>
<evidence type="ECO:0000313" key="2">
    <source>
        <dbReference type="Proteomes" id="UP000296985"/>
    </source>
</evidence>
<name>A0A0S2KPC0_9VIRU</name>
<organism evidence="1 2">
    <name type="scientific">Penicillium janczewskii chrysovirus 2</name>
    <dbReference type="NCBI Taxonomy" id="1755793"/>
    <lineage>
        <taxon>Viruses</taxon>
        <taxon>Riboviria</taxon>
        <taxon>Orthornavirae</taxon>
        <taxon>Duplornaviricota</taxon>
        <taxon>Chrymotiviricetes</taxon>
        <taxon>Ghabrivirales</taxon>
        <taxon>Alphatotivirineae</taxon>
        <taxon>Chrysoviridae</taxon>
        <taxon>Betachrysovirus</taxon>
        <taxon>Betachrysovirus secupenicillii</taxon>
    </lineage>
</organism>
<dbReference type="EMBL" id="KT950838">
    <property type="protein sequence ID" value="ALO50151.1"/>
    <property type="molecule type" value="Genomic_RNA"/>
</dbReference>
<protein>
    <submittedName>
        <fullName evidence="1">ORF3</fullName>
    </submittedName>
</protein>
<proteinExistence type="predicted"/>
<dbReference type="RefSeq" id="YP_009667016.1">
    <property type="nucleotide sequence ID" value="NC_043670.1"/>
</dbReference>
<evidence type="ECO:0000313" key="1">
    <source>
        <dbReference type="EMBL" id="ALO50151.1"/>
    </source>
</evidence>
<keyword evidence="2" id="KW-1185">Reference proteome</keyword>